<organism evidence="1 2">
    <name type="scientific">Cryomorpha ignava</name>
    <dbReference type="NCBI Taxonomy" id="101383"/>
    <lineage>
        <taxon>Bacteria</taxon>
        <taxon>Pseudomonadati</taxon>
        <taxon>Bacteroidota</taxon>
        <taxon>Flavobacteriia</taxon>
        <taxon>Flavobacteriales</taxon>
        <taxon>Cryomorphaceae</taxon>
        <taxon>Cryomorpha</taxon>
    </lineage>
</organism>
<accession>A0A7K3WUJ6</accession>
<proteinExistence type="predicted"/>
<gene>
    <name evidence="1" type="ORF">G3O08_13775</name>
</gene>
<dbReference type="AlphaFoldDB" id="A0A7K3WUJ6"/>
<dbReference type="EMBL" id="JAAGVY010000028">
    <property type="protein sequence ID" value="NEN24572.1"/>
    <property type="molecule type" value="Genomic_DNA"/>
</dbReference>
<sequence length="99" mass="11262">MYNIVDCTVLKEETDFNVTASINSLGGSLELECKIPIDRKIALELLSTTRKNLVGNRFYKSGEKIEIPLQQHNADSFTLEISDENGNAITRYRIMRSYC</sequence>
<evidence type="ECO:0000313" key="1">
    <source>
        <dbReference type="EMBL" id="NEN24572.1"/>
    </source>
</evidence>
<protein>
    <submittedName>
        <fullName evidence="1">Uncharacterized protein</fullName>
    </submittedName>
</protein>
<evidence type="ECO:0000313" key="2">
    <source>
        <dbReference type="Proteomes" id="UP000486602"/>
    </source>
</evidence>
<name>A0A7K3WUJ6_9FLAO</name>
<comment type="caution">
    <text evidence="1">The sequence shown here is derived from an EMBL/GenBank/DDBJ whole genome shotgun (WGS) entry which is preliminary data.</text>
</comment>
<keyword evidence="2" id="KW-1185">Reference proteome</keyword>
<dbReference type="RefSeq" id="WP_163285965.1">
    <property type="nucleotide sequence ID" value="NZ_JAAGVY010000028.1"/>
</dbReference>
<dbReference type="Proteomes" id="UP000486602">
    <property type="component" value="Unassembled WGS sequence"/>
</dbReference>
<reference evidence="1 2" key="1">
    <citation type="submission" date="2020-02" db="EMBL/GenBank/DDBJ databases">
        <title>Out from the shadows clarifying the taxonomy of the family Cryomorphaceae and related taxa by utilizing the GTDB taxonomic framework.</title>
        <authorList>
            <person name="Bowman J.P."/>
        </authorList>
    </citation>
    <scope>NUCLEOTIDE SEQUENCE [LARGE SCALE GENOMIC DNA]</scope>
    <source>
        <strain evidence="1 2">QSSC 1-22</strain>
    </source>
</reference>